<accession>A0A0K0FHN6</accession>
<dbReference type="SUPFAM" id="SSF56784">
    <property type="entry name" value="HAD-like"/>
    <property type="match status" value="1"/>
</dbReference>
<dbReference type="PANTHER" id="PTHR12103">
    <property type="entry name" value="5'-NUCLEOTIDASE DOMAIN-CONTAINING"/>
    <property type="match status" value="1"/>
</dbReference>
<name>A0A0K0FHN6_STRVS</name>
<dbReference type="CDD" id="cd07522">
    <property type="entry name" value="HAD_cN-II"/>
    <property type="match status" value="1"/>
</dbReference>
<feature type="compositionally biased region" description="Basic and acidic residues" evidence="5">
    <location>
        <begin position="551"/>
        <end position="577"/>
    </location>
</feature>
<reference evidence="6" key="1">
    <citation type="submission" date="2014-07" db="EMBL/GenBank/DDBJ databases">
        <authorList>
            <person name="Martin A.A"/>
            <person name="De Silva N."/>
        </authorList>
    </citation>
    <scope>NUCLEOTIDE SEQUENCE</scope>
</reference>
<keyword evidence="6" id="KW-1185">Reference proteome</keyword>
<organism evidence="6 7">
    <name type="scientific">Strongyloides venezuelensis</name>
    <name type="common">Threadworm</name>
    <dbReference type="NCBI Taxonomy" id="75913"/>
    <lineage>
        <taxon>Eukaryota</taxon>
        <taxon>Metazoa</taxon>
        <taxon>Ecdysozoa</taxon>
        <taxon>Nematoda</taxon>
        <taxon>Chromadorea</taxon>
        <taxon>Rhabditida</taxon>
        <taxon>Tylenchina</taxon>
        <taxon>Panagrolaimomorpha</taxon>
        <taxon>Strongyloidoidea</taxon>
        <taxon>Strongyloididae</taxon>
        <taxon>Strongyloides</taxon>
    </lineage>
</organism>
<proteinExistence type="inferred from homology"/>
<dbReference type="STRING" id="75913.A0A0K0FHN6"/>
<dbReference type="AlphaFoldDB" id="A0A0K0FHN6"/>
<dbReference type="InterPro" id="IPR036412">
    <property type="entry name" value="HAD-like_sf"/>
</dbReference>
<sequence>MSHIIFKYLDIRHLNLLKNTLRGTSKMTSERNIYNYGITGLTKRDPDMRVFANRNLRLEKINWFGFDMDYTLAMYKSPAFENLQFELTVKRLVEIGYPSEFLDFQYDPIFPTRGLWFDFTYGNLLKVDEFGHILCGMHGLCWLSPSEIEELYPNKFLTLNEQRVYVLNTLFNLSETHLVAQIIDYFDNKSEYKQNPEKTGIRNGDLNMSYKSIFQDIRKAVDYVHAHGSLKDIVVNNFDEYVERDERVGKMLSALKENGKKTFLLTNSDYHYTNGLMTQLLGEKWTSFFDVTVVDARKPYWFAEGSVFREVNTQTGSLKIGVRNAPLSSEHVYSGGNCEAFRKLVKCRGRDVLYVGDHIFGDVLKSKKSRGWRTFLVVPELVNELNVWTKGRHLFEEMEKIECSLAEAYMTLDGTAKNKPETRYLIEKLKETTKNMDAEYGIFGSLFRLGTCQTFFASQVERFADIYASSCVNLLYYPTFYFFRSPMTLMSHELTVDHSSILHHSGAKGFYHQDTLGEKVRGWNGGKFLTKSTTFCHEDDDEEFPSSPSSTDHERAEDEKSVNSIHDKVDGSDKNLTDNDFTNSDIVSKPGIQIDNL</sequence>
<evidence type="ECO:0000256" key="4">
    <source>
        <dbReference type="ARBA" id="ARBA00022842"/>
    </source>
</evidence>
<dbReference type="GO" id="GO:0046872">
    <property type="term" value="F:metal ion binding"/>
    <property type="evidence" value="ECO:0007669"/>
    <property type="project" value="UniProtKB-KW"/>
</dbReference>
<evidence type="ECO:0000256" key="5">
    <source>
        <dbReference type="SAM" id="MobiDB-lite"/>
    </source>
</evidence>
<dbReference type="FunFam" id="3.40.50.1000:FF:000021">
    <property type="entry name" value="NT5C2 isoform 1"/>
    <property type="match status" value="1"/>
</dbReference>
<dbReference type="Pfam" id="PF05761">
    <property type="entry name" value="5_nucleotid"/>
    <property type="match status" value="1"/>
</dbReference>
<evidence type="ECO:0000313" key="7">
    <source>
        <dbReference type="WBParaSite" id="SVE_0840100.2"/>
    </source>
</evidence>
<evidence type="ECO:0000313" key="6">
    <source>
        <dbReference type="Proteomes" id="UP000035680"/>
    </source>
</evidence>
<evidence type="ECO:0000256" key="2">
    <source>
        <dbReference type="ARBA" id="ARBA00022723"/>
    </source>
</evidence>
<dbReference type="WBParaSite" id="SVE_0840100.2">
    <property type="protein sequence ID" value="SVE_0840100.2"/>
    <property type="gene ID" value="SVE_0840100"/>
</dbReference>
<dbReference type="InterPro" id="IPR023214">
    <property type="entry name" value="HAD_sf"/>
</dbReference>
<dbReference type="PANTHER" id="PTHR12103:SF15">
    <property type="entry name" value="CYTOSOLIC PURINE 5'-NUCLEOTIDASE"/>
    <property type="match status" value="1"/>
</dbReference>
<comment type="similarity">
    <text evidence="1">Belongs to the 5'(3')-deoxyribonucleotidase family.</text>
</comment>
<evidence type="ECO:0000256" key="3">
    <source>
        <dbReference type="ARBA" id="ARBA00022801"/>
    </source>
</evidence>
<keyword evidence="2" id="KW-0479">Metal-binding</keyword>
<dbReference type="Proteomes" id="UP000035680">
    <property type="component" value="Unassembled WGS sequence"/>
</dbReference>
<dbReference type="GO" id="GO:0046037">
    <property type="term" value="P:GMP metabolic process"/>
    <property type="evidence" value="ECO:0007669"/>
    <property type="project" value="UniProtKB-ARBA"/>
</dbReference>
<dbReference type="GO" id="GO:0008253">
    <property type="term" value="F:5'-nucleotidase activity"/>
    <property type="evidence" value="ECO:0007669"/>
    <property type="project" value="TreeGrafter"/>
</dbReference>
<dbReference type="InterPro" id="IPR008380">
    <property type="entry name" value="HAD-SF_hydro_IG_5-nucl"/>
</dbReference>
<dbReference type="Gene3D" id="3.40.50.1000">
    <property type="entry name" value="HAD superfamily/HAD-like"/>
    <property type="match status" value="1"/>
</dbReference>
<protein>
    <submittedName>
        <fullName evidence="7">5'-nucleotidase domain-containing protein 4</fullName>
    </submittedName>
</protein>
<keyword evidence="4" id="KW-0460">Magnesium</keyword>
<feature type="region of interest" description="Disordered" evidence="5">
    <location>
        <begin position="538"/>
        <end position="597"/>
    </location>
</feature>
<keyword evidence="3" id="KW-0378">Hydrolase</keyword>
<evidence type="ECO:0000256" key="1">
    <source>
        <dbReference type="ARBA" id="ARBA00009589"/>
    </source>
</evidence>
<reference evidence="7" key="2">
    <citation type="submission" date="2015-08" db="UniProtKB">
        <authorList>
            <consortium name="WormBaseParasite"/>
        </authorList>
    </citation>
    <scope>IDENTIFICATION</scope>
</reference>
<dbReference type="NCBIfam" id="TIGR02244">
    <property type="entry name" value="HAD-IG-Ncltidse"/>
    <property type="match status" value="1"/>
</dbReference>